<feature type="region of interest" description="Disordered" evidence="1">
    <location>
        <begin position="1"/>
        <end position="53"/>
    </location>
</feature>
<comment type="caution">
    <text evidence="2">The sequence shown here is derived from an EMBL/GenBank/DDBJ whole genome shotgun (WGS) entry which is preliminary data.</text>
</comment>
<reference evidence="2 3" key="1">
    <citation type="journal article" date="2021" name="MBio">
        <title>A New Model Trypanosomatid, Novymonas esmeraldas: Genomic Perception of Its 'Candidatus Pandoraea novymonadis' Endosymbiont.</title>
        <authorList>
            <person name="Zakharova A."/>
            <person name="Saura A."/>
            <person name="Butenko A."/>
            <person name="Podesvova L."/>
            <person name="Warmusova S."/>
            <person name="Kostygov A.Y."/>
            <person name="Nenarokova A."/>
            <person name="Lukes J."/>
            <person name="Opperdoes F.R."/>
            <person name="Yurchenko V."/>
        </authorList>
    </citation>
    <scope>NUCLEOTIDE SEQUENCE [LARGE SCALE GENOMIC DNA]</scope>
    <source>
        <strain evidence="2 3">E262AT.01</strain>
    </source>
</reference>
<protein>
    <recommendedName>
        <fullName evidence="4">Kinesin</fullName>
    </recommendedName>
</protein>
<dbReference type="EMBL" id="JAECZO010000015">
    <property type="protein sequence ID" value="KAK7201488.1"/>
    <property type="molecule type" value="Genomic_DNA"/>
</dbReference>
<dbReference type="Proteomes" id="UP001430356">
    <property type="component" value="Unassembled WGS sequence"/>
</dbReference>
<organism evidence="2 3">
    <name type="scientific">Novymonas esmeraldas</name>
    <dbReference type="NCBI Taxonomy" id="1808958"/>
    <lineage>
        <taxon>Eukaryota</taxon>
        <taxon>Discoba</taxon>
        <taxon>Euglenozoa</taxon>
        <taxon>Kinetoplastea</taxon>
        <taxon>Metakinetoplastina</taxon>
        <taxon>Trypanosomatida</taxon>
        <taxon>Trypanosomatidae</taxon>
        <taxon>Novymonas</taxon>
    </lineage>
</organism>
<evidence type="ECO:0008006" key="4">
    <source>
        <dbReference type="Google" id="ProtNLM"/>
    </source>
</evidence>
<dbReference type="SUPFAM" id="SSF52540">
    <property type="entry name" value="P-loop containing nucleoside triphosphate hydrolases"/>
    <property type="match status" value="1"/>
</dbReference>
<feature type="region of interest" description="Disordered" evidence="1">
    <location>
        <begin position="67"/>
        <end position="123"/>
    </location>
</feature>
<accession>A0AAW0F5F4</accession>
<evidence type="ECO:0000313" key="3">
    <source>
        <dbReference type="Proteomes" id="UP001430356"/>
    </source>
</evidence>
<name>A0AAW0F5F4_9TRYP</name>
<dbReference type="Gene3D" id="3.40.850.10">
    <property type="entry name" value="Kinesin motor domain"/>
    <property type="match status" value="1"/>
</dbReference>
<dbReference type="InterPro" id="IPR027417">
    <property type="entry name" value="P-loop_NTPase"/>
</dbReference>
<sequence length="737" mass="79208">MEAFSRSRSFSHAASSATSSLPPSRGAAATTTTAASSSTTLQQQQQQQQQNAVKNILKSVESHVRITSAPERVATSSSGTSLRLRRPDSAEAGVGGGTAHTTVSPSSSQGTQGVQGSQPADGSWSAPFAVTRVHRGGTTARFYEEVIAPCVSNSTSGQSYVFLVSGPPDSGRSQTLYGSPHHSELGIVELAAADLLERMASRGNVVMRHHRDRPDAAAAAAAGRENERAGGTQASIAASVRDDDGSGLAMTGGITVTYAAFTTRGGKMLETESGEPVPLVEFPPPLGLVPLPCMRLLEEAGKAVLLPERKHLDTSCIIQFHVYAPVDTTGRRAMATLTFIDVAAIREPLCKDVAHLIDTVERVAGVSSKASASAGGGGGGGGGDPNFKEMKLTTLLEPALVGYITLVSVTTISGRADLYESTCTALRFASHLSRIHQVLMLIHMNAPRWIFDTAVSLEQLRVRRDQLMAEHYARGIYDYYDRSTRWLRANVSDVSGSIDHLLQETAQLRKDIARTVEDMAKELQATIEREDASCRAEAVAARAAYDATSRLFDEVRRLDESITAQQQQIAQTDMHSSQRISEMRLEISTLEAKTSNRQQQLQQLEKEMKLYLLKSGEVTATLGKAAESTQQVQSYYAMAHELHRLTRKRQRYEADLEFAVHVAQRTTDTMRGDRERRSRISHLSAVQQRVKSLRDTICRVTGDPPAAAAAGAAAAAAVSSSSPPPPSSAAGRSGQTR</sequence>
<proteinExistence type="predicted"/>
<feature type="region of interest" description="Disordered" evidence="1">
    <location>
        <begin position="712"/>
        <end position="737"/>
    </location>
</feature>
<dbReference type="InterPro" id="IPR036961">
    <property type="entry name" value="Kinesin_motor_dom_sf"/>
</dbReference>
<keyword evidence="3" id="KW-1185">Reference proteome</keyword>
<dbReference type="FunFam" id="3.40.850.10:FF:000182">
    <property type="entry name" value="Hypothetical_protein_-_conserved"/>
    <property type="match status" value="1"/>
</dbReference>
<evidence type="ECO:0000313" key="2">
    <source>
        <dbReference type="EMBL" id="KAK7201488.1"/>
    </source>
</evidence>
<feature type="compositionally biased region" description="Low complexity" evidence="1">
    <location>
        <begin position="27"/>
        <end position="50"/>
    </location>
</feature>
<dbReference type="AlphaFoldDB" id="A0AAW0F5F4"/>
<feature type="compositionally biased region" description="Low complexity" evidence="1">
    <location>
        <begin position="712"/>
        <end position="721"/>
    </location>
</feature>
<feature type="compositionally biased region" description="Low complexity" evidence="1">
    <location>
        <begin position="1"/>
        <end position="20"/>
    </location>
</feature>
<gene>
    <name evidence="2" type="ORF">NESM_000212100</name>
</gene>
<feature type="compositionally biased region" description="Low complexity" evidence="1">
    <location>
        <begin position="99"/>
        <end position="119"/>
    </location>
</feature>
<feature type="region of interest" description="Disordered" evidence="1">
    <location>
        <begin position="211"/>
        <end position="238"/>
    </location>
</feature>
<evidence type="ECO:0000256" key="1">
    <source>
        <dbReference type="SAM" id="MobiDB-lite"/>
    </source>
</evidence>